<sequence length="330" mass="38651">MSTVNDRCVVCKKKVGSFKCQGCEELFCRHDLNVHRNKLDSQLESVLNEMNTFHETSKEKIRAQKSTLLNEITNWEMKSIEKIKNAAKDARQQVEERITLDKGKYLTRFQEMKEEVHHRQSNDDFDERNLIKWQHTLNKLKTDISRIDIIVDAKHQSFPLVNSIFINLQDRFTKTCGDVHIAEDGHLACHNFNLFGSSGEIRGKNTYTSGTYRLYLHIQHLDMHPWWFFGIISESTPMQTNSHNSSSSYGWAGHNEVYVHGHCQKDVNGYVSDYAQGDTIELILKCDQRMICMHNFRSKKSYTIEVDTKHCPFPWMLHLNLFHIQTQIRI</sequence>
<evidence type="ECO:0000313" key="4">
    <source>
        <dbReference type="Proteomes" id="UP000663828"/>
    </source>
</evidence>
<dbReference type="InterPro" id="IPR013320">
    <property type="entry name" value="ConA-like_dom_sf"/>
</dbReference>
<dbReference type="EMBL" id="CAJNOJ010000147">
    <property type="protein sequence ID" value="CAF1198614.1"/>
    <property type="molecule type" value="Genomic_DNA"/>
</dbReference>
<dbReference type="Gene3D" id="2.60.120.920">
    <property type="match status" value="1"/>
</dbReference>
<reference evidence="2" key="1">
    <citation type="submission" date="2021-02" db="EMBL/GenBank/DDBJ databases">
        <authorList>
            <person name="Nowell W R."/>
        </authorList>
    </citation>
    <scope>NUCLEOTIDE SEQUENCE</scope>
</reference>
<gene>
    <name evidence="2" type="ORF">EDS130_LOCUS25229</name>
    <name evidence="3" type="ORF">XAT740_LOCUS29548</name>
</gene>
<organism evidence="2 5">
    <name type="scientific">Adineta ricciae</name>
    <name type="common">Rotifer</name>
    <dbReference type="NCBI Taxonomy" id="249248"/>
    <lineage>
        <taxon>Eukaryota</taxon>
        <taxon>Metazoa</taxon>
        <taxon>Spiralia</taxon>
        <taxon>Gnathifera</taxon>
        <taxon>Rotifera</taxon>
        <taxon>Eurotatoria</taxon>
        <taxon>Bdelloidea</taxon>
        <taxon>Adinetida</taxon>
        <taxon>Adinetidae</taxon>
        <taxon>Adineta</taxon>
    </lineage>
</organism>
<dbReference type="AlphaFoldDB" id="A0A814W860"/>
<accession>A0A814W860</accession>
<evidence type="ECO:0000313" key="3">
    <source>
        <dbReference type="EMBL" id="CAF1314128.1"/>
    </source>
</evidence>
<dbReference type="Proteomes" id="UP000663828">
    <property type="component" value="Unassembled WGS sequence"/>
</dbReference>
<evidence type="ECO:0000256" key="1">
    <source>
        <dbReference type="SAM" id="Coils"/>
    </source>
</evidence>
<evidence type="ECO:0000313" key="2">
    <source>
        <dbReference type="EMBL" id="CAF1198614.1"/>
    </source>
</evidence>
<dbReference type="InterPro" id="IPR043136">
    <property type="entry name" value="B30.2/SPRY_sf"/>
</dbReference>
<protein>
    <submittedName>
        <fullName evidence="2">Uncharacterized protein</fullName>
    </submittedName>
</protein>
<comment type="caution">
    <text evidence="2">The sequence shown here is derived from an EMBL/GenBank/DDBJ whole genome shotgun (WGS) entry which is preliminary data.</text>
</comment>
<dbReference type="SUPFAM" id="SSF49899">
    <property type="entry name" value="Concanavalin A-like lectins/glucanases"/>
    <property type="match status" value="1"/>
</dbReference>
<evidence type="ECO:0000313" key="5">
    <source>
        <dbReference type="Proteomes" id="UP000663852"/>
    </source>
</evidence>
<dbReference type="OrthoDB" id="9988164at2759"/>
<feature type="coiled-coil region" evidence="1">
    <location>
        <begin position="58"/>
        <end position="97"/>
    </location>
</feature>
<dbReference type="Proteomes" id="UP000663852">
    <property type="component" value="Unassembled WGS sequence"/>
</dbReference>
<dbReference type="EMBL" id="CAJNOR010002580">
    <property type="protein sequence ID" value="CAF1314128.1"/>
    <property type="molecule type" value="Genomic_DNA"/>
</dbReference>
<name>A0A814W860_ADIRI</name>
<proteinExistence type="predicted"/>
<keyword evidence="4" id="KW-1185">Reference proteome</keyword>
<keyword evidence="1" id="KW-0175">Coiled coil</keyword>